<evidence type="ECO:0000313" key="5">
    <source>
        <dbReference type="EMBL" id="KAL0832782.1"/>
    </source>
</evidence>
<dbReference type="InterPro" id="IPR001283">
    <property type="entry name" value="CRISP-related"/>
</dbReference>
<sequence length="212" mass="24002">MAVRVLILLAFVGCIYCDPVKDLSCEQIKEFVDGHNSHRQQLLKGEVDGQPAASEMNYMVWDKELEDKARDWVSENRKYHNPDTDVDSGRFTVGENLYWEYSTNLNHKINIDSPLTYWFNEHYDYTYGPLKSSDFEGPKDIAHYTQMAWSNSTYLGCAIAQWTEGGRTDFMVACNYGPGGNFIGQRPYPSGNPGGNLTCSVGDCSQPYGDRC</sequence>
<dbReference type="PRINTS" id="PR00838">
    <property type="entry name" value="V5ALLERGEN"/>
</dbReference>
<dbReference type="InterPro" id="IPR014044">
    <property type="entry name" value="CAP_dom"/>
</dbReference>
<dbReference type="Gene3D" id="3.40.33.10">
    <property type="entry name" value="CAP"/>
    <property type="match status" value="1"/>
</dbReference>
<feature type="signal peptide" evidence="3">
    <location>
        <begin position="1"/>
        <end position="17"/>
    </location>
</feature>
<keyword evidence="2" id="KW-0964">Secreted</keyword>
<dbReference type="PROSITE" id="PS01010">
    <property type="entry name" value="CRISP_2"/>
    <property type="match status" value="1"/>
</dbReference>
<evidence type="ECO:0000313" key="6">
    <source>
        <dbReference type="Proteomes" id="UP001549921"/>
    </source>
</evidence>
<dbReference type="SUPFAM" id="SSF55797">
    <property type="entry name" value="PR-1-like"/>
    <property type="match status" value="1"/>
</dbReference>
<dbReference type="EMBL" id="JBEDNZ010000010">
    <property type="protein sequence ID" value="KAL0832782.1"/>
    <property type="molecule type" value="Genomic_DNA"/>
</dbReference>
<dbReference type="AlphaFoldDB" id="A0ABD0T431"/>
<evidence type="ECO:0000256" key="2">
    <source>
        <dbReference type="ARBA" id="ARBA00022525"/>
    </source>
</evidence>
<comment type="caution">
    <text evidence="5">The sequence shown here is derived from an EMBL/GenBank/DDBJ whole genome shotgun (WGS) entry which is preliminary data.</text>
</comment>
<proteinExistence type="predicted"/>
<dbReference type="PANTHER" id="PTHR10334">
    <property type="entry name" value="CYSTEINE-RICH SECRETORY PROTEIN-RELATED"/>
    <property type="match status" value="1"/>
</dbReference>
<accession>A0ABD0T431</accession>
<evidence type="ECO:0000259" key="4">
    <source>
        <dbReference type="SMART" id="SM00198"/>
    </source>
</evidence>
<dbReference type="InterPro" id="IPR018244">
    <property type="entry name" value="Allrgn_V5/Tpx1_CS"/>
</dbReference>
<dbReference type="InterPro" id="IPR035940">
    <property type="entry name" value="CAP_sf"/>
</dbReference>
<gene>
    <name evidence="5" type="ORF">ABMA28_000947</name>
</gene>
<evidence type="ECO:0000256" key="1">
    <source>
        <dbReference type="ARBA" id="ARBA00004613"/>
    </source>
</evidence>
<dbReference type="CDD" id="cd05380">
    <property type="entry name" value="CAP_euk"/>
    <property type="match status" value="1"/>
</dbReference>
<keyword evidence="3" id="KW-0732">Signal</keyword>
<organism evidence="5 6">
    <name type="scientific">Loxostege sticticalis</name>
    <name type="common">Beet webworm moth</name>
    <dbReference type="NCBI Taxonomy" id="481309"/>
    <lineage>
        <taxon>Eukaryota</taxon>
        <taxon>Metazoa</taxon>
        <taxon>Ecdysozoa</taxon>
        <taxon>Arthropoda</taxon>
        <taxon>Hexapoda</taxon>
        <taxon>Insecta</taxon>
        <taxon>Pterygota</taxon>
        <taxon>Neoptera</taxon>
        <taxon>Endopterygota</taxon>
        <taxon>Lepidoptera</taxon>
        <taxon>Glossata</taxon>
        <taxon>Ditrysia</taxon>
        <taxon>Pyraloidea</taxon>
        <taxon>Crambidae</taxon>
        <taxon>Pyraustinae</taxon>
        <taxon>Loxostege</taxon>
    </lineage>
</organism>
<dbReference type="SMART" id="SM00198">
    <property type="entry name" value="SCP"/>
    <property type="match status" value="1"/>
</dbReference>
<dbReference type="Proteomes" id="UP001549921">
    <property type="component" value="Unassembled WGS sequence"/>
</dbReference>
<evidence type="ECO:0000256" key="3">
    <source>
        <dbReference type="SAM" id="SignalP"/>
    </source>
</evidence>
<dbReference type="InterPro" id="IPR002413">
    <property type="entry name" value="V5_allergen-like"/>
</dbReference>
<comment type="subcellular location">
    <subcellularLocation>
        <location evidence="1">Secreted</location>
    </subcellularLocation>
</comment>
<name>A0ABD0T431_LOXSC</name>
<dbReference type="GO" id="GO:0005576">
    <property type="term" value="C:extracellular region"/>
    <property type="evidence" value="ECO:0007669"/>
    <property type="project" value="UniProtKB-SubCell"/>
</dbReference>
<dbReference type="Pfam" id="PF00188">
    <property type="entry name" value="CAP"/>
    <property type="match status" value="1"/>
</dbReference>
<reference evidence="5 6" key="1">
    <citation type="submission" date="2024-06" db="EMBL/GenBank/DDBJ databases">
        <title>A chromosome-level genome assembly of beet webworm, Loxostege sticticalis.</title>
        <authorList>
            <person name="Zhang Y."/>
        </authorList>
    </citation>
    <scope>NUCLEOTIDE SEQUENCE [LARGE SCALE GENOMIC DNA]</scope>
    <source>
        <strain evidence="5">AQ028</strain>
        <tissue evidence="5">Male pupae</tissue>
    </source>
</reference>
<dbReference type="PRINTS" id="PR00837">
    <property type="entry name" value="V5TPXLIKE"/>
</dbReference>
<feature type="domain" description="SCP" evidence="4">
    <location>
        <begin position="26"/>
        <end position="184"/>
    </location>
</feature>
<feature type="chain" id="PRO_5044779638" description="SCP domain-containing protein" evidence="3">
    <location>
        <begin position="18"/>
        <end position="212"/>
    </location>
</feature>
<protein>
    <recommendedName>
        <fullName evidence="4">SCP domain-containing protein</fullName>
    </recommendedName>
</protein>